<dbReference type="SUPFAM" id="SSF53955">
    <property type="entry name" value="Lysozyme-like"/>
    <property type="match status" value="1"/>
</dbReference>
<proteinExistence type="predicted"/>
<protein>
    <recommendedName>
        <fullName evidence="3">Transglycosylase SLT domain-containing protein</fullName>
    </recommendedName>
</protein>
<dbReference type="EMBL" id="JACNJH010000289">
    <property type="protein sequence ID" value="MBC8363327.1"/>
    <property type="molecule type" value="Genomic_DNA"/>
</dbReference>
<accession>A0A8J6NWB2</accession>
<dbReference type="Gene3D" id="1.10.530.10">
    <property type="match status" value="1"/>
</dbReference>
<name>A0A8J6NWB2_9BACT</name>
<evidence type="ECO:0000313" key="2">
    <source>
        <dbReference type="Proteomes" id="UP000603434"/>
    </source>
</evidence>
<evidence type="ECO:0008006" key="3">
    <source>
        <dbReference type="Google" id="ProtNLM"/>
    </source>
</evidence>
<evidence type="ECO:0000313" key="1">
    <source>
        <dbReference type="EMBL" id="MBC8363327.1"/>
    </source>
</evidence>
<sequence length="61" mass="6919">MNQFDGDLMLALAAYHAGSSKVRLYRGVPPFKATKKYIKKVFEYYQIYQNRTAANNIGVAS</sequence>
<organism evidence="1 2">
    <name type="scientific">Candidatus Desulfatibia profunda</name>
    <dbReference type="NCBI Taxonomy" id="2841695"/>
    <lineage>
        <taxon>Bacteria</taxon>
        <taxon>Pseudomonadati</taxon>
        <taxon>Thermodesulfobacteriota</taxon>
        <taxon>Desulfobacteria</taxon>
        <taxon>Desulfobacterales</taxon>
        <taxon>Desulfobacterales incertae sedis</taxon>
        <taxon>Candidatus Desulfatibia</taxon>
    </lineage>
</organism>
<reference evidence="1 2" key="1">
    <citation type="submission" date="2020-08" db="EMBL/GenBank/DDBJ databases">
        <title>Bridging the membrane lipid divide: bacteria of the FCB group superphylum have the potential to synthesize archaeal ether lipids.</title>
        <authorList>
            <person name="Villanueva L."/>
            <person name="Von Meijenfeldt F.A.B."/>
            <person name="Westbye A.B."/>
            <person name="Yadav S."/>
            <person name="Hopmans E.C."/>
            <person name="Dutilh B.E."/>
            <person name="Sinninghe Damste J.S."/>
        </authorList>
    </citation>
    <scope>NUCLEOTIDE SEQUENCE [LARGE SCALE GENOMIC DNA]</scope>
    <source>
        <strain evidence="1">NIOZ-UU30</strain>
    </source>
</reference>
<comment type="caution">
    <text evidence="1">The sequence shown here is derived from an EMBL/GenBank/DDBJ whole genome shotgun (WGS) entry which is preliminary data.</text>
</comment>
<dbReference type="Proteomes" id="UP000603434">
    <property type="component" value="Unassembled WGS sequence"/>
</dbReference>
<gene>
    <name evidence="1" type="ORF">H8E23_18250</name>
</gene>
<dbReference type="AlphaFoldDB" id="A0A8J6NWB2"/>
<dbReference type="InterPro" id="IPR023346">
    <property type="entry name" value="Lysozyme-like_dom_sf"/>
</dbReference>